<dbReference type="RefSeq" id="WP_171783638.1">
    <property type="nucleotide sequence ID" value="NZ_BAAAML010000006.1"/>
</dbReference>
<evidence type="ECO:0000313" key="3">
    <source>
        <dbReference type="Proteomes" id="UP000757540"/>
    </source>
</evidence>
<dbReference type="Gene3D" id="3.40.50.2000">
    <property type="entry name" value="Glycogen Phosphorylase B"/>
    <property type="match status" value="1"/>
</dbReference>
<name>A0ABX2A742_9MICO</name>
<evidence type="ECO:0000313" key="2">
    <source>
        <dbReference type="EMBL" id="NOV97426.1"/>
    </source>
</evidence>
<reference evidence="2 3" key="1">
    <citation type="submission" date="2020-05" db="EMBL/GenBank/DDBJ databases">
        <title>Genomic Encyclopedia of Type Strains, Phase III (KMG-III): the genomes of soil and plant-associated and newly described type strains.</title>
        <authorList>
            <person name="Whitman W."/>
        </authorList>
    </citation>
    <scope>NUCLEOTIDE SEQUENCE [LARGE SCALE GENOMIC DNA]</scope>
    <source>
        <strain evidence="2 3">KCTC 19046</strain>
    </source>
</reference>
<feature type="compositionally biased region" description="Basic residues" evidence="1">
    <location>
        <begin position="59"/>
        <end position="69"/>
    </location>
</feature>
<evidence type="ECO:0000256" key="1">
    <source>
        <dbReference type="SAM" id="MobiDB-lite"/>
    </source>
</evidence>
<dbReference type="Proteomes" id="UP000757540">
    <property type="component" value="Unassembled WGS sequence"/>
</dbReference>
<accession>A0ABX2A742</accession>
<comment type="caution">
    <text evidence="2">The sequence shown here is derived from an EMBL/GenBank/DDBJ whole genome shotgun (WGS) entry which is preliminary data.</text>
</comment>
<dbReference type="SUPFAM" id="SSF53756">
    <property type="entry name" value="UDP-Glycosyltransferase/glycogen phosphorylase"/>
    <property type="match status" value="1"/>
</dbReference>
<dbReference type="EMBL" id="JABEZU010000002">
    <property type="protein sequence ID" value="NOV97426.1"/>
    <property type="molecule type" value="Genomic_DNA"/>
</dbReference>
<proteinExistence type="predicted"/>
<dbReference type="Pfam" id="PF13692">
    <property type="entry name" value="Glyco_trans_1_4"/>
    <property type="match status" value="1"/>
</dbReference>
<protein>
    <submittedName>
        <fullName evidence="2">Glycosyltransferase involved in cell wall biosynthesis</fullName>
    </submittedName>
</protein>
<gene>
    <name evidence="2" type="ORF">HDG69_002001</name>
</gene>
<organism evidence="2 3">
    <name type="scientific">Isoptericola halotolerans</name>
    <dbReference type="NCBI Taxonomy" id="300560"/>
    <lineage>
        <taxon>Bacteria</taxon>
        <taxon>Bacillati</taxon>
        <taxon>Actinomycetota</taxon>
        <taxon>Actinomycetes</taxon>
        <taxon>Micrococcales</taxon>
        <taxon>Promicromonosporaceae</taxon>
        <taxon>Isoptericola</taxon>
    </lineage>
</organism>
<sequence length="400" mass="43850">MRPEPERRIVVVYSLEPWDDVWRRNQHLVSRLLAADADLAVLFVEPPADPLHAALHGRLPRPGRGRRRVDHPVRGGNGDLEDGDVTRLRTYQPTKWWPRRLDPHGDRRRARAALRTAAHQGPVTAVWVNDISAVHALDLTDAPVLYDLTDDWLAARRSPEENARLTAAEHRLLTESRAVTACSPALVRDKGAVRPDIVLLTNGVDVGSYRGPLERPHDLATGPVALYVGTLHADRLDVDLCARTAQDLVRAGARLVLLGPDALQAEERTRLVRAGAELMGPRPHGQVPAYARSADVLVVPHVVDRFTDSLDPIKLYEYRAARRPVVATPVAGFREAGDPLVRAVPAESFPAVVVHTATSPGTSGEEAEEIPSGLPTWDSQAALMREVLGGLMRPPAARPR</sequence>
<feature type="region of interest" description="Disordered" evidence="1">
    <location>
        <begin position="59"/>
        <end position="82"/>
    </location>
</feature>
<keyword evidence="3" id="KW-1185">Reference proteome</keyword>